<dbReference type="PRINTS" id="PR00081">
    <property type="entry name" value="GDHRDH"/>
</dbReference>
<dbReference type="EMBL" id="HBFR01018364">
    <property type="protein sequence ID" value="CAD8886146.1"/>
    <property type="molecule type" value="Transcribed_RNA"/>
</dbReference>
<dbReference type="PANTHER" id="PTHR24320">
    <property type="entry name" value="RETINOL DEHYDROGENASE"/>
    <property type="match status" value="1"/>
</dbReference>
<evidence type="ECO:0008006" key="4">
    <source>
        <dbReference type="Google" id="ProtNLM"/>
    </source>
</evidence>
<gene>
    <name evidence="3" type="ORF">CHYS00102_LOCUS13344</name>
</gene>
<proteinExistence type="inferred from homology"/>
<dbReference type="SUPFAM" id="SSF51735">
    <property type="entry name" value="NAD(P)-binding Rossmann-fold domains"/>
    <property type="match status" value="1"/>
</dbReference>
<evidence type="ECO:0000256" key="1">
    <source>
        <dbReference type="ARBA" id="ARBA00006484"/>
    </source>
</evidence>
<accession>A0A7S1BGC6</accession>
<comment type="similarity">
    <text evidence="1">Belongs to the short-chain dehydrogenases/reductases (SDR) family.</text>
</comment>
<dbReference type="AlphaFoldDB" id="A0A7S1BGC6"/>
<dbReference type="InterPro" id="IPR036291">
    <property type="entry name" value="NAD(P)-bd_dom_sf"/>
</dbReference>
<dbReference type="Pfam" id="PF00106">
    <property type="entry name" value="adh_short"/>
    <property type="match status" value="1"/>
</dbReference>
<evidence type="ECO:0000256" key="2">
    <source>
        <dbReference type="ARBA" id="ARBA00023002"/>
    </source>
</evidence>
<sequence>MEVDEIRLAHGAPSTFGAMLELCNFCCRRSVKLASNRPCDPSTCGLIACQKAKVKAESNAQNKSLDKRNKYIMCMRTTSLFCIGLLLPLSVHAWSAGGGGSSSDRRGFLIQTANKAAVAVGTASIGLNEVIGVESAQAATIYQPLLGSLAGQVHVITGASTGLGLESAKRLAAADATIVMTARNDAKGDKAKGQVLDYLKERSINNKEIYVLTLDLSDFASVKSFPERYEKMLGSRKIDVLMNNAGAINKDFELSKDGIERTFQSNQLGPFLLTSSLFPYLNHDGARVINVSSYAHVFSKVHETGKPGLDMGNLNSEISYASDGWEAYGQTKLENILFTEELQRRADAAGLDWLTTVALHPGLVGTDIWRSTPVAKGNSGLQALTSMLFYNNVLTTEEGANTQVQLASEKKIAKGKYYDENGRLKELAPFARDLSKAKQLWDVSEKLTGCVFSVQ</sequence>
<dbReference type="Gene3D" id="3.40.50.720">
    <property type="entry name" value="NAD(P)-binding Rossmann-like Domain"/>
    <property type="match status" value="1"/>
</dbReference>
<dbReference type="GO" id="GO:0016491">
    <property type="term" value="F:oxidoreductase activity"/>
    <property type="evidence" value="ECO:0007669"/>
    <property type="project" value="UniProtKB-KW"/>
</dbReference>
<name>A0A7S1BGC6_9STRA</name>
<organism evidence="3">
    <name type="scientific">Corethron hystrix</name>
    <dbReference type="NCBI Taxonomy" id="216773"/>
    <lineage>
        <taxon>Eukaryota</taxon>
        <taxon>Sar</taxon>
        <taxon>Stramenopiles</taxon>
        <taxon>Ochrophyta</taxon>
        <taxon>Bacillariophyta</taxon>
        <taxon>Coscinodiscophyceae</taxon>
        <taxon>Corethrophycidae</taxon>
        <taxon>Corethrales</taxon>
        <taxon>Corethraceae</taxon>
        <taxon>Corethron</taxon>
    </lineage>
</organism>
<protein>
    <recommendedName>
        <fullName evidence="4">Protochlorophyllide reductase</fullName>
    </recommendedName>
</protein>
<dbReference type="InterPro" id="IPR002347">
    <property type="entry name" value="SDR_fam"/>
</dbReference>
<dbReference type="PANTHER" id="PTHR24320:SF148">
    <property type="entry name" value="NAD(P)-BINDING ROSSMANN-FOLD SUPERFAMILY PROTEIN"/>
    <property type="match status" value="1"/>
</dbReference>
<reference evidence="3" key="1">
    <citation type="submission" date="2021-01" db="EMBL/GenBank/DDBJ databases">
        <authorList>
            <person name="Corre E."/>
            <person name="Pelletier E."/>
            <person name="Niang G."/>
            <person name="Scheremetjew M."/>
            <person name="Finn R."/>
            <person name="Kale V."/>
            <person name="Holt S."/>
            <person name="Cochrane G."/>
            <person name="Meng A."/>
            <person name="Brown T."/>
            <person name="Cohen L."/>
        </authorList>
    </citation>
    <scope>NUCLEOTIDE SEQUENCE</scope>
    <source>
        <strain evidence="3">308</strain>
    </source>
</reference>
<evidence type="ECO:0000313" key="3">
    <source>
        <dbReference type="EMBL" id="CAD8886146.1"/>
    </source>
</evidence>
<keyword evidence="2" id="KW-0560">Oxidoreductase</keyword>